<feature type="domain" description="Glucose/Sorbosone dehydrogenase" evidence="1">
    <location>
        <begin position="38"/>
        <end position="379"/>
    </location>
</feature>
<dbReference type="PANTHER" id="PTHR19328:SF75">
    <property type="entry name" value="ALDOSE SUGAR DEHYDROGENASE YLII"/>
    <property type="match status" value="1"/>
</dbReference>
<evidence type="ECO:0000259" key="1">
    <source>
        <dbReference type="Pfam" id="PF07995"/>
    </source>
</evidence>
<evidence type="ECO:0000313" key="3">
    <source>
        <dbReference type="Proteomes" id="UP001302222"/>
    </source>
</evidence>
<dbReference type="PANTHER" id="PTHR19328">
    <property type="entry name" value="HEDGEHOG-INTERACTING PROTEIN"/>
    <property type="match status" value="1"/>
</dbReference>
<keyword evidence="3" id="KW-1185">Reference proteome</keyword>
<reference evidence="2 3" key="1">
    <citation type="submission" date="2023-12" db="EMBL/GenBank/DDBJ databases">
        <title>Novel species of the genus Arcicella isolated from rivers.</title>
        <authorList>
            <person name="Lu H."/>
        </authorList>
    </citation>
    <scope>NUCLEOTIDE SEQUENCE [LARGE SCALE GENOMIC DNA]</scope>
    <source>
        <strain evidence="2 3">DC25W</strain>
    </source>
</reference>
<gene>
    <name evidence="2" type="ORF">VB798_06550</name>
</gene>
<dbReference type="Pfam" id="PF07995">
    <property type="entry name" value="GSDH"/>
    <property type="match status" value="1"/>
</dbReference>
<protein>
    <submittedName>
        <fullName evidence="2">PQQ-dependent sugar dehydrogenase</fullName>
    </submittedName>
</protein>
<dbReference type="RefSeq" id="WP_323257187.1">
    <property type="nucleotide sequence ID" value="NZ_JAYGIM010000004.1"/>
</dbReference>
<sequence>MKKLINILFCSLIFSCTGYSQETISTLKVDKKLITDALSHPTAFAEPNDKSGRLFVCEQEGKIKIIQKGKVLPSLFLDISDEVVKKKGYEERGLLGLAFHPDFAKNGKLYVYCSMPVAVPARGLDHKTVVREYTVSAKNKNTVDESTAKTVLEFDEPQSNHNGGDLKFGPDGFLYIAVGDGGGQNDKHGVAGNAQNLSNFLGKILRVDVKQLPYSIPSDNPFVGKSEVRPEIYAYGFRNPWRISFDKKTGELFAGDVGQDNYEEVNLITKGGNYGWRIREGLHEKFPNDPDPKNWINPISEYPHSDGLSITGGFVYRGKQIPAIAGKYIFADWTGPVWALTNNKKELWDREKLSISQDAGNWHIYSFGEDQAGEVYLLTVLLGSDKGALYQLVAGK</sequence>
<dbReference type="EMBL" id="JAYGIM010000004">
    <property type="protein sequence ID" value="MEA5426227.1"/>
    <property type="molecule type" value="Genomic_DNA"/>
</dbReference>
<dbReference type="Gene3D" id="2.120.10.30">
    <property type="entry name" value="TolB, C-terminal domain"/>
    <property type="match status" value="1"/>
</dbReference>
<comment type="caution">
    <text evidence="2">The sequence shown here is derived from an EMBL/GenBank/DDBJ whole genome shotgun (WGS) entry which is preliminary data.</text>
</comment>
<dbReference type="Proteomes" id="UP001302222">
    <property type="component" value="Unassembled WGS sequence"/>
</dbReference>
<dbReference type="PROSITE" id="PS51257">
    <property type="entry name" value="PROKAR_LIPOPROTEIN"/>
    <property type="match status" value="1"/>
</dbReference>
<proteinExistence type="predicted"/>
<dbReference type="InterPro" id="IPR011042">
    <property type="entry name" value="6-blade_b-propeller_TolB-like"/>
</dbReference>
<name>A0ABU5SGB4_9BACT</name>
<dbReference type="SUPFAM" id="SSF50952">
    <property type="entry name" value="Soluble quinoprotein glucose dehydrogenase"/>
    <property type="match status" value="1"/>
</dbReference>
<accession>A0ABU5SGB4</accession>
<evidence type="ECO:0000313" key="2">
    <source>
        <dbReference type="EMBL" id="MEA5426227.1"/>
    </source>
</evidence>
<dbReference type="InterPro" id="IPR011041">
    <property type="entry name" value="Quinoprot_gluc/sorb_DH_b-prop"/>
</dbReference>
<dbReference type="InterPro" id="IPR012938">
    <property type="entry name" value="Glc/Sorbosone_DH"/>
</dbReference>
<organism evidence="2 3">
    <name type="scientific">Arcicella lustrica</name>
    <dbReference type="NCBI Taxonomy" id="2984196"/>
    <lineage>
        <taxon>Bacteria</taxon>
        <taxon>Pseudomonadati</taxon>
        <taxon>Bacteroidota</taxon>
        <taxon>Cytophagia</taxon>
        <taxon>Cytophagales</taxon>
        <taxon>Flectobacillaceae</taxon>
        <taxon>Arcicella</taxon>
    </lineage>
</organism>